<gene>
    <name evidence="3" type="ORF">K933_11626</name>
</gene>
<name>V4HJ63_9EURY</name>
<dbReference type="eggNOG" id="arCOG01305">
    <property type="taxonomic scope" value="Archaea"/>
</dbReference>
<feature type="domain" description="DNA topoisomerase type IA zn finger" evidence="1">
    <location>
        <begin position="101"/>
        <end position="113"/>
    </location>
</feature>
<sequence>MPQTLRVFAGDCTTEFDAPNGERTQRGRVLALAKPDRTVLVHDADGYQPVAWLTRPESLTVESDDDGFALTARDGDRLLRVRSNGPGRRAAFAVTDAGVPVGDCPDCGAALVRAGGDVVCPGCDERYGLPAGATVYDDRTCNDCGLPLMRVARGESFDLCVDYACESLADAVREALDRRFDCPDCGRDLCVREHRGRTFLGCDGYPDCETAFSVPAGELVGTCACGLPLFETGTGVRCLDGTCERASATNAGP</sequence>
<evidence type="ECO:0000313" key="4">
    <source>
        <dbReference type="Proteomes" id="UP000017840"/>
    </source>
</evidence>
<evidence type="ECO:0000259" key="2">
    <source>
        <dbReference type="Pfam" id="PF21003"/>
    </source>
</evidence>
<reference evidence="3 4" key="1">
    <citation type="journal article" date="2013" name="Genome Announc.">
        <title>Draft Genome Sequence of 'Candidatus Halobonum tyrrellensis' Strain G22, Isolated from the Hypersaline Waters of Lake Tyrrell, Australia.</title>
        <authorList>
            <person name="Ugalde J.A."/>
            <person name="Narasingarao P."/>
            <person name="Kuo S."/>
            <person name="Podell S."/>
            <person name="Allen E.E."/>
        </authorList>
    </citation>
    <scope>NUCLEOTIDE SEQUENCE [LARGE SCALE GENOMIC DNA]</scope>
    <source>
        <strain evidence="3 4">G22</strain>
    </source>
</reference>
<dbReference type="GO" id="GO:0006265">
    <property type="term" value="P:DNA topological change"/>
    <property type="evidence" value="ECO:0007669"/>
    <property type="project" value="InterPro"/>
</dbReference>
<dbReference type="OrthoDB" id="190320at2157"/>
<dbReference type="Gene3D" id="2.70.180.20">
    <property type="match status" value="1"/>
</dbReference>
<dbReference type="InterPro" id="IPR048302">
    <property type="entry name" value="NucS_N"/>
</dbReference>
<evidence type="ECO:0000259" key="1">
    <source>
        <dbReference type="Pfam" id="PF01396"/>
    </source>
</evidence>
<evidence type="ECO:0000313" key="3">
    <source>
        <dbReference type="EMBL" id="ESP87964.1"/>
    </source>
</evidence>
<protein>
    <submittedName>
        <fullName evidence="3">DNA topoisomerase type IA zn finger domain-containing protein</fullName>
    </submittedName>
</protein>
<dbReference type="Proteomes" id="UP000017840">
    <property type="component" value="Unassembled WGS sequence"/>
</dbReference>
<organism evidence="3 4">
    <name type="scientific">Candidatus Halobonum tyrrellensis G22</name>
    <dbReference type="NCBI Taxonomy" id="1324957"/>
    <lineage>
        <taxon>Archaea</taxon>
        <taxon>Methanobacteriati</taxon>
        <taxon>Methanobacteriota</taxon>
        <taxon>Stenosarchaea group</taxon>
        <taxon>Halobacteria</taxon>
        <taxon>Halobacteriales</taxon>
        <taxon>Haloferacaceae</taxon>
        <taxon>Candidatus Halobonum</taxon>
    </lineage>
</organism>
<dbReference type="GO" id="GO:0003916">
    <property type="term" value="F:DNA topoisomerase activity"/>
    <property type="evidence" value="ECO:0007669"/>
    <property type="project" value="InterPro"/>
</dbReference>
<dbReference type="Pfam" id="PF01396">
    <property type="entry name" value="Zn_ribbon_Top1"/>
    <property type="match status" value="2"/>
</dbReference>
<dbReference type="InterPro" id="IPR049173">
    <property type="entry name" value="NucS_N_sf"/>
</dbReference>
<dbReference type="Gene3D" id="3.30.65.10">
    <property type="entry name" value="Bacterial Topoisomerase I, domain 1"/>
    <property type="match status" value="1"/>
</dbReference>
<dbReference type="RefSeq" id="WP_023394905.1">
    <property type="nucleotide sequence ID" value="NZ_ASGZ01000037.1"/>
</dbReference>
<feature type="domain" description="DNA topoisomerase type IA zn finger" evidence="1">
    <location>
        <begin position="181"/>
        <end position="214"/>
    </location>
</feature>
<dbReference type="Pfam" id="PF21003">
    <property type="entry name" value="NucS_N"/>
    <property type="match status" value="1"/>
</dbReference>
<comment type="caution">
    <text evidence="3">The sequence shown here is derived from an EMBL/GenBank/DDBJ whole genome shotgun (WGS) entry which is preliminary data.</text>
</comment>
<dbReference type="AlphaFoldDB" id="V4HJ63"/>
<feature type="domain" description="Endonuclease NucS N-terminal PH-like" evidence="2">
    <location>
        <begin position="5"/>
        <end position="82"/>
    </location>
</feature>
<dbReference type="InterPro" id="IPR013498">
    <property type="entry name" value="Topo_IA_Znf"/>
</dbReference>
<proteinExistence type="predicted"/>
<dbReference type="GO" id="GO:0005694">
    <property type="term" value="C:chromosome"/>
    <property type="evidence" value="ECO:0007669"/>
    <property type="project" value="InterPro"/>
</dbReference>
<keyword evidence="3" id="KW-0413">Isomerase</keyword>
<accession>V4HJ63</accession>
<dbReference type="SUPFAM" id="SSF57783">
    <property type="entry name" value="Zinc beta-ribbon"/>
    <property type="match status" value="1"/>
</dbReference>
<dbReference type="EMBL" id="ASGZ01000037">
    <property type="protein sequence ID" value="ESP87964.1"/>
    <property type="molecule type" value="Genomic_DNA"/>
</dbReference>
<dbReference type="GO" id="GO:0003677">
    <property type="term" value="F:DNA binding"/>
    <property type="evidence" value="ECO:0007669"/>
    <property type="project" value="InterPro"/>
</dbReference>
<dbReference type="STRING" id="1324957.K933_11626"/>
<keyword evidence="4" id="KW-1185">Reference proteome</keyword>